<evidence type="ECO:0000256" key="5">
    <source>
        <dbReference type="RuleBase" id="RU003887"/>
    </source>
</evidence>
<dbReference type="Gene3D" id="3.10.290.10">
    <property type="entry name" value="RNA-binding S4 domain"/>
    <property type="match status" value="1"/>
</dbReference>
<dbReference type="GO" id="GO:0120159">
    <property type="term" value="F:rRNA pseudouridine synthase activity"/>
    <property type="evidence" value="ECO:0007669"/>
    <property type="project" value="UniProtKB-ARBA"/>
</dbReference>
<evidence type="ECO:0000259" key="6">
    <source>
        <dbReference type="SMART" id="SM00363"/>
    </source>
</evidence>
<dbReference type="FunFam" id="3.10.290.10:FF:000003">
    <property type="entry name" value="Pseudouridine synthase"/>
    <property type="match status" value="1"/>
</dbReference>
<reference evidence="7" key="1">
    <citation type="submission" date="2023-07" db="EMBL/GenBank/DDBJ databases">
        <title>Between Cages and Wild: Unraveling the Impact of Captivity on Animal Microbiomes and Antimicrobial Resistance.</title>
        <authorList>
            <person name="Schmartz G.P."/>
            <person name="Rehner J."/>
            <person name="Schuff M.J."/>
            <person name="Becker S.L."/>
            <person name="Kravczyk M."/>
            <person name="Gurevich A."/>
            <person name="Francke R."/>
            <person name="Mueller R."/>
            <person name="Keller V."/>
            <person name="Keller A."/>
        </authorList>
    </citation>
    <scope>NUCLEOTIDE SEQUENCE</scope>
    <source>
        <strain evidence="7">S39M_St_73</strain>
    </source>
</reference>
<gene>
    <name evidence="7" type="ORF">Q4F26_00840</name>
</gene>
<dbReference type="EMBL" id="JAUNQW010000002">
    <property type="protein sequence ID" value="MDO5456866.1"/>
    <property type="molecule type" value="Genomic_DNA"/>
</dbReference>
<dbReference type="InterPro" id="IPR002942">
    <property type="entry name" value="S4_RNA-bd"/>
</dbReference>
<dbReference type="InterPro" id="IPR020103">
    <property type="entry name" value="PsdUridine_synth_cat_dom_sf"/>
</dbReference>
<comment type="similarity">
    <text evidence="1 5">Belongs to the pseudouridine synthase RsuA family.</text>
</comment>
<dbReference type="SUPFAM" id="SSF55120">
    <property type="entry name" value="Pseudouridine synthase"/>
    <property type="match status" value="1"/>
</dbReference>
<dbReference type="InterPro" id="IPR006145">
    <property type="entry name" value="PsdUridine_synth_RsuA/RluA"/>
</dbReference>
<dbReference type="PANTHER" id="PTHR47683">
    <property type="entry name" value="PSEUDOURIDINE SYNTHASE FAMILY PROTEIN-RELATED"/>
    <property type="match status" value="1"/>
</dbReference>
<dbReference type="SMART" id="SM00363">
    <property type="entry name" value="S4"/>
    <property type="match status" value="1"/>
</dbReference>
<dbReference type="GO" id="GO:0000455">
    <property type="term" value="P:enzyme-directed rRNA pseudouridine synthesis"/>
    <property type="evidence" value="ECO:0007669"/>
    <property type="project" value="UniProtKB-ARBA"/>
</dbReference>
<dbReference type="Gene3D" id="3.30.70.580">
    <property type="entry name" value="Pseudouridine synthase I, catalytic domain, N-terminal subdomain"/>
    <property type="match status" value="1"/>
</dbReference>
<dbReference type="PANTHER" id="PTHR47683:SF2">
    <property type="entry name" value="RNA-BINDING S4 DOMAIN-CONTAINING PROTEIN"/>
    <property type="match status" value="1"/>
</dbReference>
<dbReference type="Proteomes" id="UP001171751">
    <property type="component" value="Unassembled WGS sequence"/>
</dbReference>
<dbReference type="Pfam" id="PF00849">
    <property type="entry name" value="PseudoU_synth_2"/>
    <property type="match status" value="1"/>
</dbReference>
<protein>
    <recommendedName>
        <fullName evidence="5">Pseudouridine synthase</fullName>
        <ecNumber evidence="5">5.4.99.-</ecNumber>
    </recommendedName>
</protein>
<keyword evidence="8" id="KW-1185">Reference proteome</keyword>
<dbReference type="CDD" id="cd00165">
    <property type="entry name" value="S4"/>
    <property type="match status" value="1"/>
</dbReference>
<keyword evidence="3 5" id="KW-0413">Isomerase</keyword>
<dbReference type="InterPro" id="IPR050343">
    <property type="entry name" value="RsuA_PseudoU_synthase"/>
</dbReference>
<dbReference type="Pfam" id="PF01479">
    <property type="entry name" value="S4"/>
    <property type="match status" value="1"/>
</dbReference>
<accession>A0AA43RJX1</accession>
<evidence type="ECO:0000256" key="3">
    <source>
        <dbReference type="ARBA" id="ARBA00023235"/>
    </source>
</evidence>
<dbReference type="Gene3D" id="3.30.70.1560">
    <property type="entry name" value="Alpha-L RNA-binding motif"/>
    <property type="match status" value="1"/>
</dbReference>
<dbReference type="SUPFAM" id="SSF55174">
    <property type="entry name" value="Alpha-L RNA-binding motif"/>
    <property type="match status" value="1"/>
</dbReference>
<dbReference type="InterPro" id="IPR000748">
    <property type="entry name" value="PsdUridine_synth_RsuA/RluB/E/F"/>
</dbReference>
<dbReference type="CDD" id="cd02870">
    <property type="entry name" value="PseudoU_synth_RsuA_like"/>
    <property type="match status" value="1"/>
</dbReference>
<dbReference type="InterPro" id="IPR042092">
    <property type="entry name" value="PsdUridine_s_RsuA/RluB/E/F_cat"/>
</dbReference>
<dbReference type="GO" id="GO:0005829">
    <property type="term" value="C:cytosol"/>
    <property type="evidence" value="ECO:0007669"/>
    <property type="project" value="UniProtKB-ARBA"/>
</dbReference>
<evidence type="ECO:0000256" key="1">
    <source>
        <dbReference type="ARBA" id="ARBA00008348"/>
    </source>
</evidence>
<organism evidence="7 8">
    <name type="scientific">Atopococcus tabaci</name>
    <dbReference type="NCBI Taxonomy" id="269774"/>
    <lineage>
        <taxon>Bacteria</taxon>
        <taxon>Bacillati</taxon>
        <taxon>Bacillota</taxon>
        <taxon>Bacilli</taxon>
        <taxon>Lactobacillales</taxon>
        <taxon>Carnobacteriaceae</taxon>
        <taxon>Atopococcus</taxon>
    </lineage>
</organism>
<dbReference type="EC" id="5.4.99.-" evidence="5"/>
<dbReference type="InterPro" id="IPR036986">
    <property type="entry name" value="S4_RNA-bd_sf"/>
</dbReference>
<dbReference type="PROSITE" id="PS01149">
    <property type="entry name" value="PSI_RSU"/>
    <property type="match status" value="1"/>
</dbReference>
<evidence type="ECO:0000256" key="4">
    <source>
        <dbReference type="PROSITE-ProRule" id="PRU00182"/>
    </source>
</evidence>
<dbReference type="NCBIfam" id="TIGR00093">
    <property type="entry name" value="pseudouridine synthase"/>
    <property type="match status" value="1"/>
</dbReference>
<feature type="domain" description="RNA-binding S4" evidence="6">
    <location>
        <begin position="2"/>
        <end position="64"/>
    </location>
</feature>
<name>A0AA43RJX1_9LACT</name>
<proteinExistence type="inferred from homology"/>
<dbReference type="InterPro" id="IPR020094">
    <property type="entry name" value="TruA/RsuA/RluB/E/F_N"/>
</dbReference>
<dbReference type="FunFam" id="3.30.70.1560:FF:000001">
    <property type="entry name" value="Pseudouridine synthase"/>
    <property type="match status" value="1"/>
</dbReference>
<dbReference type="GO" id="GO:0003723">
    <property type="term" value="F:RNA binding"/>
    <property type="evidence" value="ECO:0007669"/>
    <property type="project" value="UniProtKB-KW"/>
</dbReference>
<evidence type="ECO:0000256" key="2">
    <source>
        <dbReference type="ARBA" id="ARBA00022884"/>
    </source>
</evidence>
<dbReference type="AlphaFoldDB" id="A0AA43RJX1"/>
<dbReference type="PROSITE" id="PS50889">
    <property type="entry name" value="S4"/>
    <property type="match status" value="1"/>
</dbReference>
<dbReference type="InterPro" id="IPR018496">
    <property type="entry name" value="PsdUridine_synth_RsuA/RluB_CS"/>
</dbReference>
<sequence length="236" mass="26452">MERLQKVMAHAGVASRRKSEEIISQGRVKVNGHRVTSLGTKVSPADQIEVDGKVINEEEKVYYLFHKPGQVISTVEDELGRIHVGDYFIEVPQRVYPVGRLDYDTTGLLLMTNDGELTHQLMHPSFEVVKTYEAKVLGHVAQSSIEKLENGLELEDGPTAPAQAELLKIWKQPARSLVSLSIHEGRNHQVKRMLEAVGHSVIDLHRTRYGPIALGNLEVGHFRELTSDEIIALRNI</sequence>
<evidence type="ECO:0000313" key="7">
    <source>
        <dbReference type="EMBL" id="MDO5456866.1"/>
    </source>
</evidence>
<comment type="caution">
    <text evidence="7">The sequence shown here is derived from an EMBL/GenBank/DDBJ whole genome shotgun (WGS) entry which is preliminary data.</text>
</comment>
<evidence type="ECO:0000313" key="8">
    <source>
        <dbReference type="Proteomes" id="UP001171751"/>
    </source>
</evidence>
<keyword evidence="2 4" id="KW-0694">RNA-binding</keyword>